<feature type="chain" id="PRO_5043964438" evidence="2">
    <location>
        <begin position="46"/>
        <end position="145"/>
    </location>
</feature>
<keyword evidence="2" id="KW-0732">Signal</keyword>
<dbReference type="KEGG" id="lem:LEN_2714"/>
<gene>
    <name evidence="3" type="ORF">LEN_2714</name>
</gene>
<reference evidence="3 4" key="1">
    <citation type="journal article" date="2017" name="DNA Res.">
        <title>Complete genome sequence and expression profile of the commercial lytic enzyme producer Lysobacter enzymogenes M497-1.</title>
        <authorList>
            <person name="Takami H."/>
            <person name="Toyoda A."/>
            <person name="Uchiyama I."/>
            <person name="Itoh T."/>
            <person name="Takaki Y."/>
            <person name="Arai W."/>
            <person name="Nishi S."/>
            <person name="Kawai M."/>
            <person name="Shinya K."/>
            <person name="Ikeda H."/>
        </authorList>
    </citation>
    <scope>NUCLEOTIDE SEQUENCE [LARGE SCALE GENOMIC DNA]</scope>
    <source>
        <strain evidence="3 4">M497-1</strain>
    </source>
</reference>
<organism evidence="3 4">
    <name type="scientific">Lysobacter enzymogenes</name>
    <dbReference type="NCBI Taxonomy" id="69"/>
    <lineage>
        <taxon>Bacteria</taxon>
        <taxon>Pseudomonadati</taxon>
        <taxon>Pseudomonadota</taxon>
        <taxon>Gammaproteobacteria</taxon>
        <taxon>Lysobacterales</taxon>
        <taxon>Lysobacteraceae</taxon>
        <taxon>Lysobacter</taxon>
    </lineage>
</organism>
<feature type="region of interest" description="Disordered" evidence="1">
    <location>
        <begin position="86"/>
        <end position="145"/>
    </location>
</feature>
<feature type="signal peptide" evidence="2">
    <location>
        <begin position="1"/>
        <end position="45"/>
    </location>
</feature>
<sequence length="145" mass="15065">MDAPRAAVAMAACAKARAGSRAGVWTRIACAALALSLLAATSAQAQRRILPASKPPPPPCVQVRIGSDEAGRWDCINDAIKSEVDKVAPVSAADSPGERLAPTGQGLAVPAATRQRLGNQYGKSIVPQRPERNFPTTPLSRPPGH</sequence>
<name>A0AAU9AXM2_LYSEN</name>
<evidence type="ECO:0000313" key="3">
    <source>
        <dbReference type="EMBL" id="BAV98201.1"/>
    </source>
</evidence>
<proteinExistence type="predicted"/>
<accession>A0AAU9AXM2</accession>
<evidence type="ECO:0000313" key="4">
    <source>
        <dbReference type="Proteomes" id="UP000218824"/>
    </source>
</evidence>
<dbReference type="EMBL" id="AP014940">
    <property type="protein sequence ID" value="BAV98201.1"/>
    <property type="molecule type" value="Genomic_DNA"/>
</dbReference>
<dbReference type="AlphaFoldDB" id="A0AAU9AXM2"/>
<protein>
    <submittedName>
        <fullName evidence="3">Uncharacterized protein</fullName>
    </submittedName>
</protein>
<evidence type="ECO:0000256" key="1">
    <source>
        <dbReference type="SAM" id="MobiDB-lite"/>
    </source>
</evidence>
<evidence type="ECO:0000256" key="2">
    <source>
        <dbReference type="SAM" id="SignalP"/>
    </source>
</evidence>
<dbReference type="Proteomes" id="UP000218824">
    <property type="component" value="Chromosome"/>
</dbReference>